<evidence type="ECO:0000256" key="1">
    <source>
        <dbReference type="SAM" id="MobiDB-lite"/>
    </source>
</evidence>
<protein>
    <submittedName>
        <fullName evidence="2">Uncharacterized protein</fullName>
    </submittedName>
</protein>
<feature type="region of interest" description="Disordered" evidence="1">
    <location>
        <begin position="1"/>
        <end position="38"/>
    </location>
</feature>
<keyword evidence="3" id="KW-1185">Reference proteome</keyword>
<accession>A0A0L0SFV5</accession>
<proteinExistence type="predicted"/>
<dbReference type="VEuPathDB" id="FungiDB:AMAG_18768"/>
<reference evidence="2 3" key="1">
    <citation type="submission" date="2009-11" db="EMBL/GenBank/DDBJ databases">
        <title>Annotation of Allomyces macrogynus ATCC 38327.</title>
        <authorList>
            <consortium name="The Broad Institute Genome Sequencing Platform"/>
            <person name="Russ C."/>
            <person name="Cuomo C."/>
            <person name="Burger G."/>
            <person name="Gray M.W."/>
            <person name="Holland P.W.H."/>
            <person name="King N."/>
            <person name="Lang F.B.F."/>
            <person name="Roger A.J."/>
            <person name="Ruiz-Trillo I."/>
            <person name="Young S.K."/>
            <person name="Zeng Q."/>
            <person name="Gargeya S."/>
            <person name="Fitzgerald M."/>
            <person name="Haas B."/>
            <person name="Abouelleil A."/>
            <person name="Alvarado L."/>
            <person name="Arachchi H.M."/>
            <person name="Berlin A."/>
            <person name="Chapman S.B."/>
            <person name="Gearin G."/>
            <person name="Goldberg J."/>
            <person name="Griggs A."/>
            <person name="Gujja S."/>
            <person name="Hansen M."/>
            <person name="Heiman D."/>
            <person name="Howarth C."/>
            <person name="Larimer J."/>
            <person name="Lui A."/>
            <person name="MacDonald P.J.P."/>
            <person name="McCowen C."/>
            <person name="Montmayeur A."/>
            <person name="Murphy C."/>
            <person name="Neiman D."/>
            <person name="Pearson M."/>
            <person name="Priest M."/>
            <person name="Roberts A."/>
            <person name="Saif S."/>
            <person name="Shea T."/>
            <person name="Sisk P."/>
            <person name="Stolte C."/>
            <person name="Sykes S."/>
            <person name="Wortman J."/>
            <person name="Nusbaum C."/>
            <person name="Birren B."/>
        </authorList>
    </citation>
    <scope>NUCLEOTIDE SEQUENCE [LARGE SCALE GENOMIC DNA]</scope>
    <source>
        <strain evidence="2 3">ATCC 38327</strain>
    </source>
</reference>
<feature type="compositionally biased region" description="Basic residues" evidence="1">
    <location>
        <begin position="24"/>
        <end position="38"/>
    </location>
</feature>
<dbReference type="AlphaFoldDB" id="A0A0L0SFV5"/>
<dbReference type="Proteomes" id="UP000054350">
    <property type="component" value="Unassembled WGS sequence"/>
</dbReference>
<sequence>MDQEWSTTRRAKRAQSPVATRAETRRHTRWAPKTRRRTPVQCLRIQTREQEKNSVWASKADQWPPRTNMRVIVTGLQNAVLKTRTVRPLPQVGRVPRAASDATAVEQVRENEVAVNRDRPRSREQSVERVGRQRDVPLLFEHLSRLRTRIRTE</sequence>
<evidence type="ECO:0000313" key="2">
    <source>
        <dbReference type="EMBL" id="KNE61332.1"/>
    </source>
</evidence>
<dbReference type="EMBL" id="GG745337">
    <property type="protein sequence ID" value="KNE61332.1"/>
    <property type="molecule type" value="Genomic_DNA"/>
</dbReference>
<organism evidence="2 3">
    <name type="scientific">Allomyces macrogynus (strain ATCC 38327)</name>
    <name type="common">Allomyces javanicus var. macrogynus</name>
    <dbReference type="NCBI Taxonomy" id="578462"/>
    <lineage>
        <taxon>Eukaryota</taxon>
        <taxon>Fungi</taxon>
        <taxon>Fungi incertae sedis</taxon>
        <taxon>Blastocladiomycota</taxon>
        <taxon>Blastocladiomycetes</taxon>
        <taxon>Blastocladiales</taxon>
        <taxon>Blastocladiaceae</taxon>
        <taxon>Allomyces</taxon>
    </lineage>
</organism>
<evidence type="ECO:0000313" key="3">
    <source>
        <dbReference type="Proteomes" id="UP000054350"/>
    </source>
</evidence>
<reference evidence="3" key="2">
    <citation type="submission" date="2009-11" db="EMBL/GenBank/DDBJ databases">
        <title>The Genome Sequence of Allomyces macrogynus strain ATCC 38327.</title>
        <authorList>
            <consortium name="The Broad Institute Genome Sequencing Platform"/>
            <person name="Russ C."/>
            <person name="Cuomo C."/>
            <person name="Shea T."/>
            <person name="Young S.K."/>
            <person name="Zeng Q."/>
            <person name="Koehrsen M."/>
            <person name="Haas B."/>
            <person name="Borodovsky M."/>
            <person name="Guigo R."/>
            <person name="Alvarado L."/>
            <person name="Berlin A."/>
            <person name="Borenstein D."/>
            <person name="Chen Z."/>
            <person name="Engels R."/>
            <person name="Freedman E."/>
            <person name="Gellesch M."/>
            <person name="Goldberg J."/>
            <person name="Griggs A."/>
            <person name="Gujja S."/>
            <person name="Heiman D."/>
            <person name="Hepburn T."/>
            <person name="Howarth C."/>
            <person name="Jen D."/>
            <person name="Larson L."/>
            <person name="Lewis B."/>
            <person name="Mehta T."/>
            <person name="Park D."/>
            <person name="Pearson M."/>
            <person name="Roberts A."/>
            <person name="Saif S."/>
            <person name="Shenoy N."/>
            <person name="Sisk P."/>
            <person name="Stolte C."/>
            <person name="Sykes S."/>
            <person name="Walk T."/>
            <person name="White J."/>
            <person name="Yandava C."/>
            <person name="Burger G."/>
            <person name="Gray M.W."/>
            <person name="Holland P.W.H."/>
            <person name="King N."/>
            <person name="Lang F.B.F."/>
            <person name="Roger A.J."/>
            <person name="Ruiz-Trillo I."/>
            <person name="Lander E."/>
            <person name="Nusbaum C."/>
        </authorList>
    </citation>
    <scope>NUCLEOTIDE SEQUENCE [LARGE SCALE GENOMIC DNA]</scope>
    <source>
        <strain evidence="3">ATCC 38327</strain>
    </source>
</reference>
<gene>
    <name evidence="2" type="ORF">AMAG_18768</name>
</gene>
<name>A0A0L0SFV5_ALLM3</name>